<dbReference type="AlphaFoldDB" id="A0AAF0AYS4"/>
<dbReference type="GO" id="GO:0032259">
    <property type="term" value="P:methylation"/>
    <property type="evidence" value="ECO:0007669"/>
    <property type="project" value="UniProtKB-KW"/>
</dbReference>
<sequence length="269" mass="30246">MGTEQDYYSKGFDKSVSNTHAWRTAGNSCAYVLKHLKSTDKILDVGCGPGTITTDLARYVPYGEVIGVEPIQEFVDQGNTDSSQLNLQNCHFQFASGDNLPFDDNTFDIVHAHQVLLHIANRVDVLKEMRRVAKPGGLICSKDADLETSQVYPANLCEVLKSQFLAKSKHSSTHPQAGRHLRQWAIDSGFSPVNILSSGSLWFIANEEDRKWFGNMFKDRALHSNDSLVPSNPEDDLKKRQEVAQAWDEFMRNPSCCYYLMHGEVVCKK</sequence>
<evidence type="ECO:0000313" key="3">
    <source>
        <dbReference type="Proteomes" id="UP001212411"/>
    </source>
</evidence>
<dbReference type="Pfam" id="PF13847">
    <property type="entry name" value="Methyltransf_31"/>
    <property type="match status" value="1"/>
</dbReference>
<reference evidence="2 3" key="1">
    <citation type="journal article" date="2023" name="G3 (Bethesda)">
        <title>A high-quality reference genome for the fission yeast Schizosaccharomyces osmophilus.</title>
        <authorList>
            <person name="Jia G.S."/>
            <person name="Zhang W.C."/>
            <person name="Liang Y."/>
            <person name="Liu X.H."/>
            <person name="Rhind N."/>
            <person name="Pidoux A."/>
            <person name="Brysch-Herzberg M."/>
            <person name="Du L.L."/>
        </authorList>
    </citation>
    <scope>NUCLEOTIDE SEQUENCE [LARGE SCALE GENOMIC DNA]</scope>
    <source>
        <strain evidence="2 3">CBS 15793</strain>
    </source>
</reference>
<dbReference type="EMBL" id="CP115613">
    <property type="protein sequence ID" value="WBW74838.1"/>
    <property type="molecule type" value="Genomic_DNA"/>
</dbReference>
<evidence type="ECO:0000259" key="1">
    <source>
        <dbReference type="Pfam" id="PF13847"/>
    </source>
</evidence>
<feature type="domain" description="Methyltransferase" evidence="1">
    <location>
        <begin position="37"/>
        <end position="161"/>
    </location>
</feature>
<keyword evidence="2" id="KW-0808">Transferase</keyword>
<dbReference type="InterPro" id="IPR029063">
    <property type="entry name" value="SAM-dependent_MTases_sf"/>
</dbReference>
<dbReference type="RefSeq" id="XP_056039081.1">
    <property type="nucleotide sequence ID" value="XM_056183858.1"/>
</dbReference>
<dbReference type="Proteomes" id="UP001212411">
    <property type="component" value="Chromosome 3"/>
</dbReference>
<keyword evidence="3" id="KW-1185">Reference proteome</keyword>
<dbReference type="CDD" id="cd02440">
    <property type="entry name" value="AdoMet_MTases"/>
    <property type="match status" value="1"/>
</dbReference>
<name>A0AAF0AYS4_9SCHI</name>
<dbReference type="PANTHER" id="PTHR43591:SF24">
    <property type="entry name" value="2-METHOXY-6-POLYPRENYL-1,4-BENZOQUINOL METHYLASE, MITOCHONDRIAL"/>
    <property type="match status" value="1"/>
</dbReference>
<organism evidence="2 3">
    <name type="scientific">Schizosaccharomyces osmophilus</name>
    <dbReference type="NCBI Taxonomy" id="2545709"/>
    <lineage>
        <taxon>Eukaryota</taxon>
        <taxon>Fungi</taxon>
        <taxon>Dikarya</taxon>
        <taxon>Ascomycota</taxon>
        <taxon>Taphrinomycotina</taxon>
        <taxon>Schizosaccharomycetes</taxon>
        <taxon>Schizosaccharomycetales</taxon>
        <taxon>Schizosaccharomycetaceae</taxon>
        <taxon>Schizosaccharomyces</taxon>
    </lineage>
</organism>
<dbReference type="GO" id="GO:0008168">
    <property type="term" value="F:methyltransferase activity"/>
    <property type="evidence" value="ECO:0007669"/>
    <property type="project" value="UniProtKB-KW"/>
</dbReference>
<dbReference type="GeneID" id="80878547"/>
<dbReference type="KEGG" id="som:SOMG_05083"/>
<dbReference type="Gene3D" id="3.40.50.150">
    <property type="entry name" value="Vaccinia Virus protein VP39"/>
    <property type="match status" value="1"/>
</dbReference>
<accession>A0AAF0AYS4</accession>
<dbReference type="InterPro" id="IPR025714">
    <property type="entry name" value="Methyltranfer_dom"/>
</dbReference>
<dbReference type="PANTHER" id="PTHR43591">
    <property type="entry name" value="METHYLTRANSFERASE"/>
    <property type="match status" value="1"/>
</dbReference>
<protein>
    <submittedName>
        <fullName evidence="2">UbiE family methyltransferase</fullName>
    </submittedName>
</protein>
<evidence type="ECO:0000313" key="2">
    <source>
        <dbReference type="EMBL" id="WBW74838.1"/>
    </source>
</evidence>
<proteinExistence type="predicted"/>
<gene>
    <name evidence="2" type="ORF">SOMG_05083</name>
</gene>
<dbReference type="SUPFAM" id="SSF53335">
    <property type="entry name" value="S-adenosyl-L-methionine-dependent methyltransferases"/>
    <property type="match status" value="1"/>
</dbReference>
<keyword evidence="2" id="KW-0489">Methyltransferase</keyword>